<evidence type="ECO:0000256" key="1">
    <source>
        <dbReference type="SAM" id="Coils"/>
    </source>
</evidence>
<dbReference type="WBParaSite" id="PSAMB.scaffold4033size15936.g23266.t1">
    <property type="protein sequence ID" value="PSAMB.scaffold4033size15936.g23266.t1"/>
    <property type="gene ID" value="PSAMB.scaffold4033size15936.g23266"/>
</dbReference>
<keyword evidence="1" id="KW-0175">Coiled coil</keyword>
<evidence type="ECO:0000313" key="3">
    <source>
        <dbReference type="Proteomes" id="UP000887566"/>
    </source>
</evidence>
<accession>A0A914WJC3</accession>
<reference evidence="4" key="1">
    <citation type="submission" date="2022-11" db="UniProtKB">
        <authorList>
            <consortium name="WormBaseParasite"/>
        </authorList>
    </citation>
    <scope>IDENTIFICATION</scope>
</reference>
<proteinExistence type="predicted"/>
<dbReference type="AlphaFoldDB" id="A0A914WJC3"/>
<feature type="region of interest" description="Disordered" evidence="2">
    <location>
        <begin position="672"/>
        <end position="708"/>
    </location>
</feature>
<keyword evidence="3" id="KW-1185">Reference proteome</keyword>
<protein>
    <submittedName>
        <fullName evidence="4">Uncharacterized protein</fullName>
    </submittedName>
</protein>
<evidence type="ECO:0000313" key="4">
    <source>
        <dbReference type="WBParaSite" id="PSAMB.scaffold4033size15936.g23266.t1"/>
    </source>
</evidence>
<dbReference type="Proteomes" id="UP000887566">
    <property type="component" value="Unplaced"/>
</dbReference>
<feature type="coiled-coil region" evidence="1">
    <location>
        <begin position="42"/>
        <end position="107"/>
    </location>
</feature>
<organism evidence="3 4">
    <name type="scientific">Plectus sambesii</name>
    <dbReference type="NCBI Taxonomy" id="2011161"/>
    <lineage>
        <taxon>Eukaryota</taxon>
        <taxon>Metazoa</taxon>
        <taxon>Ecdysozoa</taxon>
        <taxon>Nematoda</taxon>
        <taxon>Chromadorea</taxon>
        <taxon>Plectida</taxon>
        <taxon>Plectina</taxon>
        <taxon>Plectoidea</taxon>
        <taxon>Plectidae</taxon>
        <taxon>Plectus</taxon>
    </lineage>
</organism>
<sequence>MDFGRCDQSLQNSDSEMDAPKNCRCLVHQFVAVIMTRVVAEVETLRDQLRQTSGRLGETETENDRLRYLFNHQNQDTTGLAQLRRSLTVAEGDVRRKQEEIEALRRQLITPVAEVERRMDDDDDEEEDTMASTSVDAAARMVPMIKVQVGVLSRFVHSLTARSGADWAQFRHRVDDLIRAVAALSDNAPVDITLVESLLADISDAYERLGRLFDGFRPTTMDATTATTAKKTVSQPACASPPATSVHARRVCSTSAAESAVSASFFTLPFSASDQHEAKDCVVRNEVTAKLASFLSNKYGELRAWATSREKRREALAEALSMEVVLVAEMVNLLESGDNRQRLDCAVRLQEARGVAINLSAIDNSIALFAAKRDIDAAVADLTLNVFATFVRRVKSLVTARGDLAVNNSALNGLFDKRTVAEQVCRFLGPTADSATLEAQLKSHLAIVFAHLQENNRGVPWDRRNSQKMLTFARNYVAKLGEEVGRKIDACLAELIVESDASFAGEQMRSSDELYEMAMSYWQRLKATAAAHNHSMQASPASQLSALHEAVVTALESRLPKRSLCDSHSSSAAVLAVLRGVVDGFVGWSEQRLSVECAETIVAEEESGALSTLRSVKLSPDADDVHDKLFNSLIDSVEMDAVAELYEPLTRALFNQCCVDAAVKLALRAVDSEDEVPRRDEPQRDEPTNQLPFFEEARTVNGHGDIPDEVRDLENEIEDLQ</sequence>
<name>A0A914WJC3_9BILA</name>
<feature type="compositionally biased region" description="Basic and acidic residues" evidence="2">
    <location>
        <begin position="675"/>
        <end position="687"/>
    </location>
</feature>
<evidence type="ECO:0000256" key="2">
    <source>
        <dbReference type="SAM" id="MobiDB-lite"/>
    </source>
</evidence>